<keyword evidence="1" id="KW-0378">Hydrolase</keyword>
<dbReference type="PANTHER" id="PTHR10340">
    <property type="entry name" value="SPHINGOMYELIN PHOSPHODIESTERASE"/>
    <property type="match status" value="1"/>
</dbReference>
<gene>
    <name evidence="4" type="ORF">EVG20_g2096</name>
</gene>
<dbReference type="InterPro" id="IPR041805">
    <property type="entry name" value="ASMase/PPN1_MPP"/>
</dbReference>
<dbReference type="SUPFAM" id="SSF56300">
    <property type="entry name" value="Metallo-dependent phosphatases"/>
    <property type="match status" value="1"/>
</dbReference>
<comment type="caution">
    <text evidence="4">The sequence shown here is derived from an EMBL/GenBank/DDBJ whole genome shotgun (WGS) entry which is preliminary data.</text>
</comment>
<dbReference type="PROSITE" id="PS51257">
    <property type="entry name" value="PROKAR_LIPOPROTEIN"/>
    <property type="match status" value="1"/>
</dbReference>
<proteinExistence type="predicted"/>
<evidence type="ECO:0000256" key="1">
    <source>
        <dbReference type="ARBA" id="ARBA00022801"/>
    </source>
</evidence>
<dbReference type="Proteomes" id="UP000298327">
    <property type="component" value="Unassembled WGS sequence"/>
</dbReference>
<reference evidence="4 5" key="1">
    <citation type="submission" date="2019-02" db="EMBL/GenBank/DDBJ databases">
        <title>Genome sequencing of the rare red list fungi Dentipellis fragilis.</title>
        <authorList>
            <person name="Buettner E."/>
            <person name="Kellner H."/>
        </authorList>
    </citation>
    <scope>NUCLEOTIDE SEQUENCE [LARGE SCALE GENOMIC DNA]</scope>
    <source>
        <strain evidence="4 5">DSM 105465</strain>
    </source>
</reference>
<dbReference type="Pfam" id="PF00149">
    <property type="entry name" value="Metallophos"/>
    <property type="match status" value="1"/>
</dbReference>
<dbReference type="Gene3D" id="3.60.21.10">
    <property type="match status" value="1"/>
</dbReference>
<dbReference type="OrthoDB" id="282973at2759"/>
<dbReference type="GO" id="GO:0005615">
    <property type="term" value="C:extracellular space"/>
    <property type="evidence" value="ECO:0007669"/>
    <property type="project" value="TreeGrafter"/>
</dbReference>
<evidence type="ECO:0000313" key="5">
    <source>
        <dbReference type="Proteomes" id="UP000298327"/>
    </source>
</evidence>
<dbReference type="CDD" id="cd00842">
    <property type="entry name" value="MPP_ASMase"/>
    <property type="match status" value="1"/>
</dbReference>
<protein>
    <recommendedName>
        <fullName evidence="3">Calcineurin-like phosphoesterase domain-containing protein</fullName>
    </recommendedName>
</protein>
<accession>A0A4Y9Z7R0</accession>
<evidence type="ECO:0000256" key="2">
    <source>
        <dbReference type="ARBA" id="ARBA00023180"/>
    </source>
</evidence>
<evidence type="ECO:0000313" key="4">
    <source>
        <dbReference type="EMBL" id="TFY70906.1"/>
    </source>
</evidence>
<organism evidence="4 5">
    <name type="scientific">Dentipellis fragilis</name>
    <dbReference type="NCBI Taxonomy" id="205917"/>
    <lineage>
        <taxon>Eukaryota</taxon>
        <taxon>Fungi</taxon>
        <taxon>Dikarya</taxon>
        <taxon>Basidiomycota</taxon>
        <taxon>Agaricomycotina</taxon>
        <taxon>Agaricomycetes</taxon>
        <taxon>Russulales</taxon>
        <taxon>Hericiaceae</taxon>
        <taxon>Dentipellis</taxon>
    </lineage>
</organism>
<keyword evidence="5" id="KW-1185">Reference proteome</keyword>
<dbReference type="AlphaFoldDB" id="A0A4Y9Z7R0"/>
<evidence type="ECO:0000259" key="3">
    <source>
        <dbReference type="Pfam" id="PF00149"/>
    </source>
</evidence>
<dbReference type="PANTHER" id="PTHR10340:SF27">
    <property type="entry name" value="ACL091CP"/>
    <property type="match status" value="1"/>
</dbReference>
<feature type="domain" description="Calcineurin-like phosphoesterase" evidence="3">
    <location>
        <begin position="269"/>
        <end position="550"/>
    </location>
</feature>
<dbReference type="EMBL" id="SEOQ01000076">
    <property type="protein sequence ID" value="TFY70906.1"/>
    <property type="molecule type" value="Genomic_DNA"/>
</dbReference>
<sequence length="753" mass="81943">MLSHGARTHQRRVFICLAVLCTVLLSCCCLDMRLCLQLLTISVGCAAPAALAASVQPSGTLALGPSVFTAPGAFPTSLFQAYFNDPTATSAQPQPVISDPVTHKKYPLALTDPDHIPQADNVDPHPLPPKASDSKLLQQAMAQIQSIRSNPIFANSTCAACQATLVVGKMLALAAPGQGPALSVFICNLFDENGNCEANFGANALGSPITQVLANADVAGADGQMFCENFLGASKCPILPTSTLNLTTWFAKPKPNPLPAPKKPSGERLRVLHLSDVHIDPRFANGAEANCTTGLCCRENAFNAQSPNHTLSPAPRYGSFLCDSPISLIGAAVESIPVLTDTKDTGFAWTVYTGDLVSHDSENQLSRDYILYTETLLYSVFKQTVGSGPVYAALGNHDSYDQALDAPHAIGGELANQFSWNYDHVAGLWEHEGWIPQSAANLARAHYAAYMVRRSDGLRIITLNTDLWYRANYFNYINVTQMDPSGMLRFLTDELQDAEDAGERVWILGHVLSGWDGTNAMKNPTNLFYQIVDRFSPHVIANIFWGHTHEDQLSIFYANNGTNMSAETAQTVSWIGPSLTPLTNLNAGFRVYEVDSATFDIVDAHTWRSDVNSFPALDPQTAHGPTFVYEYSTREAYGANITQWGPNDPLNATWWHLVTEQMEANPDLVTLANAIDTAQTFNNFQGKESVRTPPVHGGLRRGEDMLYPQRVIEPRAAELPGWVRVGTMMNKSSQERGCPCRCPRRASAGAGCY</sequence>
<dbReference type="STRING" id="205917.A0A4Y9Z7R0"/>
<name>A0A4Y9Z7R0_9AGAM</name>
<dbReference type="InterPro" id="IPR029052">
    <property type="entry name" value="Metallo-depent_PP-like"/>
</dbReference>
<keyword evidence="2" id="KW-0325">Glycoprotein</keyword>
<dbReference type="GO" id="GO:0008081">
    <property type="term" value="F:phosphoric diester hydrolase activity"/>
    <property type="evidence" value="ECO:0007669"/>
    <property type="project" value="TreeGrafter"/>
</dbReference>
<dbReference type="InterPro" id="IPR004843">
    <property type="entry name" value="Calcineurin-like_PHP"/>
</dbReference>